<gene>
    <name evidence="2" type="ORF">TCMB3V08_LOCUS3834</name>
</gene>
<proteinExistence type="predicted"/>
<organism evidence="2">
    <name type="scientific">Timema californicum</name>
    <name type="common">California timema</name>
    <name type="synonym">Walking stick</name>
    <dbReference type="NCBI Taxonomy" id="61474"/>
    <lineage>
        <taxon>Eukaryota</taxon>
        <taxon>Metazoa</taxon>
        <taxon>Ecdysozoa</taxon>
        <taxon>Arthropoda</taxon>
        <taxon>Hexapoda</taxon>
        <taxon>Insecta</taxon>
        <taxon>Pterygota</taxon>
        <taxon>Neoptera</taxon>
        <taxon>Polyneoptera</taxon>
        <taxon>Phasmatodea</taxon>
        <taxon>Timematodea</taxon>
        <taxon>Timematoidea</taxon>
        <taxon>Timematidae</taxon>
        <taxon>Timema</taxon>
    </lineage>
</organism>
<evidence type="ECO:0000313" key="2">
    <source>
        <dbReference type="EMBL" id="CAD7571153.1"/>
    </source>
</evidence>
<feature type="chain" id="PRO_5030911001" evidence="1">
    <location>
        <begin position="19"/>
        <end position="227"/>
    </location>
</feature>
<reference evidence="2" key="1">
    <citation type="submission" date="2020-11" db="EMBL/GenBank/DDBJ databases">
        <authorList>
            <person name="Tran Van P."/>
        </authorList>
    </citation>
    <scope>NUCLEOTIDE SEQUENCE</scope>
</reference>
<keyword evidence="1" id="KW-0732">Signal</keyword>
<feature type="signal peptide" evidence="1">
    <location>
        <begin position="1"/>
        <end position="18"/>
    </location>
</feature>
<evidence type="ECO:0000256" key="1">
    <source>
        <dbReference type="SAM" id="SignalP"/>
    </source>
</evidence>
<dbReference type="AlphaFoldDB" id="A0A7R9P5U6"/>
<dbReference type="Gene3D" id="3.15.10.50">
    <property type="match status" value="1"/>
</dbReference>
<dbReference type="EMBL" id="OE180361">
    <property type="protein sequence ID" value="CAD7571153.1"/>
    <property type="molecule type" value="Genomic_DNA"/>
</dbReference>
<dbReference type="InterPro" id="IPR038602">
    <property type="entry name" value="Mite_allergen_7_sf"/>
</dbReference>
<sequence length="227" mass="25591">MYVLAFIFLCFTVEYSYSQSSDRNFTSLNATSFIDDLIYQWSTSVFYDHNVDLIPLNDSSQIFSLADKAEVQLILSEGFVAYLSDVARIGAVKYNISSDGRIIVSSDIRFRKIEVRYNYYVSEINNSTALEGRFDAAVWFTTFSITLVAEETESGYDTHAQSFKMSNTGSFVYSTSGDGLSDTLKGKINSIVSSDFKTSQEVVIVRELIPFMDEVLNSTVDINNYLQ</sequence>
<accession>A0A7R9P5U6</accession>
<name>A0A7R9P5U6_TIMCA</name>
<protein>
    <submittedName>
        <fullName evidence="2">(California timema) hypothetical protein</fullName>
    </submittedName>
</protein>